<evidence type="ECO:0000313" key="10">
    <source>
        <dbReference type="Proteomes" id="UP000315082"/>
    </source>
</evidence>
<dbReference type="GO" id="GO:0008233">
    <property type="term" value="F:peptidase activity"/>
    <property type="evidence" value="ECO:0007669"/>
    <property type="project" value="UniProtKB-KW"/>
</dbReference>
<dbReference type="InterPro" id="IPR019127">
    <property type="entry name" value="Exosortase"/>
</dbReference>
<dbReference type="NCBIfam" id="TIGR04178">
    <property type="entry name" value="exo_archaeo"/>
    <property type="match status" value="1"/>
</dbReference>
<feature type="transmembrane region" description="Helical" evidence="8">
    <location>
        <begin position="253"/>
        <end position="271"/>
    </location>
</feature>
<dbReference type="GO" id="GO:0005886">
    <property type="term" value="C:plasma membrane"/>
    <property type="evidence" value="ECO:0007669"/>
    <property type="project" value="UniProtKB-SubCell"/>
</dbReference>
<organism evidence="9 10">
    <name type="scientific">Rosistilla carotiformis</name>
    <dbReference type="NCBI Taxonomy" id="2528017"/>
    <lineage>
        <taxon>Bacteria</taxon>
        <taxon>Pseudomonadati</taxon>
        <taxon>Planctomycetota</taxon>
        <taxon>Planctomycetia</taxon>
        <taxon>Pirellulales</taxon>
        <taxon>Pirellulaceae</taxon>
        <taxon>Rosistilla</taxon>
    </lineage>
</organism>
<dbReference type="InterPro" id="IPR026392">
    <property type="entry name" value="Exo/Archaeosortase_dom"/>
</dbReference>
<keyword evidence="6 8" id="KW-1133">Transmembrane helix</keyword>
<feature type="transmembrane region" description="Helical" evidence="8">
    <location>
        <begin position="191"/>
        <end position="209"/>
    </location>
</feature>
<keyword evidence="7 8" id="KW-0472">Membrane</keyword>
<evidence type="ECO:0000256" key="1">
    <source>
        <dbReference type="ARBA" id="ARBA00004651"/>
    </source>
</evidence>
<proteinExistence type="predicted"/>
<dbReference type="RefSeq" id="WP_145091500.1">
    <property type="nucleotide sequence ID" value="NZ_CP036348.1"/>
</dbReference>
<feature type="transmembrane region" description="Helical" evidence="8">
    <location>
        <begin position="21"/>
        <end position="41"/>
    </location>
</feature>
<evidence type="ECO:0000256" key="6">
    <source>
        <dbReference type="ARBA" id="ARBA00022989"/>
    </source>
</evidence>
<dbReference type="GO" id="GO:0006508">
    <property type="term" value="P:proteolysis"/>
    <property type="evidence" value="ECO:0007669"/>
    <property type="project" value="UniProtKB-KW"/>
</dbReference>
<dbReference type="KEGG" id="rcf:Poly24_10910"/>
<gene>
    <name evidence="9" type="ORF">Poly24_10910</name>
</gene>
<evidence type="ECO:0000256" key="2">
    <source>
        <dbReference type="ARBA" id="ARBA00022475"/>
    </source>
</evidence>
<evidence type="ECO:0000256" key="3">
    <source>
        <dbReference type="ARBA" id="ARBA00022670"/>
    </source>
</evidence>
<dbReference type="EMBL" id="CP036348">
    <property type="protein sequence ID" value="QDV67396.1"/>
    <property type="molecule type" value="Genomic_DNA"/>
</dbReference>
<keyword evidence="3" id="KW-0645">Protease</keyword>
<keyword evidence="10" id="KW-1185">Reference proteome</keyword>
<keyword evidence="4 8" id="KW-0812">Transmembrane</keyword>
<protein>
    <submittedName>
        <fullName evidence="9">Transmembrane exosortase (Exosortase_EpsH)</fullName>
    </submittedName>
</protein>
<evidence type="ECO:0000256" key="4">
    <source>
        <dbReference type="ARBA" id="ARBA00022692"/>
    </source>
</evidence>
<dbReference type="Proteomes" id="UP000315082">
    <property type="component" value="Chromosome"/>
</dbReference>
<evidence type="ECO:0000256" key="8">
    <source>
        <dbReference type="SAM" id="Phobius"/>
    </source>
</evidence>
<accession>A0A518JPC6</accession>
<dbReference type="AlphaFoldDB" id="A0A518JPC6"/>
<evidence type="ECO:0000313" key="9">
    <source>
        <dbReference type="EMBL" id="QDV67396.1"/>
    </source>
</evidence>
<dbReference type="NCBIfam" id="NF033780">
    <property type="entry name" value="exosort_XrtU_C"/>
    <property type="match status" value="1"/>
</dbReference>
<keyword evidence="2" id="KW-1003">Cell membrane</keyword>
<feature type="transmembrane region" description="Helical" evidence="8">
    <location>
        <begin position="216"/>
        <end position="241"/>
    </location>
</feature>
<reference evidence="9 10" key="1">
    <citation type="submission" date="2019-02" db="EMBL/GenBank/DDBJ databases">
        <title>Deep-cultivation of Planctomycetes and their phenomic and genomic characterization uncovers novel biology.</title>
        <authorList>
            <person name="Wiegand S."/>
            <person name="Jogler M."/>
            <person name="Boedeker C."/>
            <person name="Pinto D."/>
            <person name="Vollmers J."/>
            <person name="Rivas-Marin E."/>
            <person name="Kohn T."/>
            <person name="Peeters S.H."/>
            <person name="Heuer A."/>
            <person name="Rast P."/>
            <person name="Oberbeckmann S."/>
            <person name="Bunk B."/>
            <person name="Jeske O."/>
            <person name="Meyerdierks A."/>
            <person name="Storesund J.E."/>
            <person name="Kallscheuer N."/>
            <person name="Luecker S."/>
            <person name="Lage O.M."/>
            <person name="Pohl T."/>
            <person name="Merkel B.J."/>
            <person name="Hornburger P."/>
            <person name="Mueller R.-W."/>
            <person name="Bruemmer F."/>
            <person name="Labrenz M."/>
            <person name="Spormann A.M."/>
            <person name="Op den Camp H."/>
            <person name="Overmann J."/>
            <person name="Amann R."/>
            <person name="Jetten M.S.M."/>
            <person name="Mascher T."/>
            <person name="Medema M.H."/>
            <person name="Devos D.P."/>
            <person name="Kaster A.-K."/>
            <person name="Ovreas L."/>
            <person name="Rohde M."/>
            <person name="Galperin M.Y."/>
            <person name="Jogler C."/>
        </authorList>
    </citation>
    <scope>NUCLEOTIDE SEQUENCE [LARGE SCALE GENOMIC DNA]</scope>
    <source>
        <strain evidence="9 10">Poly24</strain>
    </source>
</reference>
<feature type="transmembrane region" description="Helical" evidence="8">
    <location>
        <begin position="323"/>
        <end position="344"/>
    </location>
</feature>
<comment type="subcellular location">
    <subcellularLocation>
        <location evidence="1">Cell membrane</location>
        <topology evidence="1">Multi-pass membrane protein</topology>
    </subcellularLocation>
</comment>
<sequence length="547" mass="61820">MKHDAETNAAPTQWIHFCKTFRLELAILFCFAPLVCLHFRNLWRYDHYQYFPLILLAFPYLVWNSRGAAPDPPHRWWEFGFTISSLLLLGIALFFWSPNLAMLGAIFAAGGLLLAMRRTGWIRQFLPLWIPLWFLVRLPGNLDISLIFTLQSWTSRAASLLIDAMRIDHALLGNVIWAGTHNYFVEEACSGINSLFSLTALTAVALVLYRRPPLHAISLMLAAAFWACMVNILRVAALVLFNERFQIDLLEGTPHTVFGMILFAFAIAMLISTDQFLMTFHESEHVVDFGTTTKRDITTSANQQHPQQPPHAVRQTFEIKSHWFAASLCPLFALLLLCQLYSLAAGTGRTASRNLQQTEITFTADDLPTEIDGWKQEGFEVQTRNVVNYLGERSAIWTFRRKSHEVLVAVDYPFWHWHELILCYQAQGKELAAREVLPSSDELPPVVLAELTAVSGQASRLAFCLFRQSGTAMQPPPGAGGALAYFFTRFDNNLDTFFNRHEPTYQVQVLAPIPDPTNRLSDEAILALHREVTQTIRALVPQKAAGG</sequence>
<evidence type="ECO:0000256" key="5">
    <source>
        <dbReference type="ARBA" id="ARBA00022801"/>
    </source>
</evidence>
<feature type="transmembrane region" description="Helical" evidence="8">
    <location>
        <begin position="100"/>
        <end position="116"/>
    </location>
</feature>
<name>A0A518JPC6_9BACT</name>
<dbReference type="Pfam" id="PF09721">
    <property type="entry name" value="Exosortase_EpsH"/>
    <property type="match status" value="1"/>
</dbReference>
<dbReference type="OrthoDB" id="292749at2"/>
<keyword evidence="5" id="KW-0378">Hydrolase</keyword>
<evidence type="ECO:0000256" key="7">
    <source>
        <dbReference type="ARBA" id="ARBA00023136"/>
    </source>
</evidence>